<sequence>MLAYCQAVILDFPSGMADAALQAFLDGAHRVRWPSGVSFQTPIGLALEACVKGIRDSLFLMDLTPQLIVPGKASSKEELLSWKATLVLRGAGGVLYQRPHEDMFPFFHPSRSGLEGSMVFKFWGGYVRGPLPGQQAVSAAQQATVIEFRVFRGGKEEVYRIEASKYPGLW</sequence>
<reference evidence="1" key="1">
    <citation type="journal article" date="2020" name="mSystems">
        <title>Genome- and Community-Level Interaction Insights into Carbon Utilization and Element Cycling Functions of Hydrothermarchaeota in Hydrothermal Sediment.</title>
        <authorList>
            <person name="Zhou Z."/>
            <person name="Liu Y."/>
            <person name="Xu W."/>
            <person name="Pan J."/>
            <person name="Luo Z.H."/>
            <person name="Li M."/>
        </authorList>
    </citation>
    <scope>NUCLEOTIDE SEQUENCE [LARGE SCALE GENOMIC DNA]</scope>
    <source>
        <strain evidence="1">SpSt-1071</strain>
    </source>
</reference>
<organism evidence="1">
    <name type="scientific">Thermus caliditerrae</name>
    <dbReference type="NCBI Taxonomy" id="1330700"/>
    <lineage>
        <taxon>Bacteria</taxon>
        <taxon>Thermotogati</taxon>
        <taxon>Deinococcota</taxon>
        <taxon>Deinococci</taxon>
        <taxon>Thermales</taxon>
        <taxon>Thermaceae</taxon>
        <taxon>Thermus</taxon>
    </lineage>
</organism>
<comment type="caution">
    <text evidence="1">The sequence shown here is derived from an EMBL/GenBank/DDBJ whole genome shotgun (WGS) entry which is preliminary data.</text>
</comment>
<name>A0A7C5VIF7_9DEIN</name>
<dbReference type="AlphaFoldDB" id="A0A7C5VIF7"/>
<proteinExistence type="predicted"/>
<evidence type="ECO:0000313" key="1">
    <source>
        <dbReference type="EMBL" id="HHM67214.1"/>
    </source>
</evidence>
<protein>
    <submittedName>
        <fullName evidence="1">Uncharacterized protein</fullName>
    </submittedName>
</protein>
<accession>A0A7C5VIF7</accession>
<dbReference type="EMBL" id="DRXE01000020">
    <property type="protein sequence ID" value="HHM67214.1"/>
    <property type="molecule type" value="Genomic_DNA"/>
</dbReference>
<gene>
    <name evidence="1" type="ORF">ENM28_00535</name>
</gene>